<keyword evidence="6" id="KW-1185">Reference proteome</keyword>
<dbReference type="InParanoid" id="A0A1Y1XRI2"/>
<sequence length="83" mass="8895">MAAGVLGITLFIIPASSKVTMSASNKIVKPAGAAPDETELMVAQALFDLENNVPELKKELRPVQISAAKEVVHQLCVDSRVMY</sequence>
<dbReference type="GO" id="GO:1990904">
    <property type="term" value="C:ribonucleoprotein complex"/>
    <property type="evidence" value="ECO:0007669"/>
    <property type="project" value="UniProtKB-KW"/>
</dbReference>
<evidence type="ECO:0000256" key="4">
    <source>
        <dbReference type="SAM" id="SignalP"/>
    </source>
</evidence>
<proteinExistence type="inferred from homology"/>
<keyword evidence="3" id="KW-0687">Ribonucleoprotein</keyword>
<feature type="signal peptide" evidence="4">
    <location>
        <begin position="1"/>
        <end position="17"/>
    </location>
</feature>
<comment type="similarity">
    <text evidence="1">Belongs to the eukaryotic ribosomal protein eS7 family.</text>
</comment>
<protein>
    <submittedName>
        <fullName evidence="5">Uncharacterized protein</fullName>
    </submittedName>
</protein>
<dbReference type="GO" id="GO:0005840">
    <property type="term" value="C:ribosome"/>
    <property type="evidence" value="ECO:0007669"/>
    <property type="project" value="UniProtKB-KW"/>
</dbReference>
<evidence type="ECO:0000256" key="1">
    <source>
        <dbReference type="ARBA" id="ARBA00007820"/>
    </source>
</evidence>
<accession>A0A1Y1XRI2</accession>
<evidence type="ECO:0000313" key="5">
    <source>
        <dbReference type="EMBL" id="ORX88371.1"/>
    </source>
</evidence>
<feature type="chain" id="PRO_5013118783" evidence="4">
    <location>
        <begin position="18"/>
        <end position="83"/>
    </location>
</feature>
<dbReference type="OrthoDB" id="1724687at2759"/>
<evidence type="ECO:0000256" key="3">
    <source>
        <dbReference type="ARBA" id="ARBA00023274"/>
    </source>
</evidence>
<name>A0A1Y1XRI2_9FUNG</name>
<evidence type="ECO:0000256" key="2">
    <source>
        <dbReference type="ARBA" id="ARBA00022980"/>
    </source>
</evidence>
<dbReference type="GO" id="GO:0003735">
    <property type="term" value="F:structural constituent of ribosome"/>
    <property type="evidence" value="ECO:0007669"/>
    <property type="project" value="InterPro"/>
</dbReference>
<dbReference type="AlphaFoldDB" id="A0A1Y1XRI2"/>
<dbReference type="Proteomes" id="UP000193498">
    <property type="component" value="Unassembled WGS sequence"/>
</dbReference>
<dbReference type="STRING" id="1314790.A0A1Y1XRI2"/>
<dbReference type="GO" id="GO:0006412">
    <property type="term" value="P:translation"/>
    <property type="evidence" value="ECO:0007669"/>
    <property type="project" value="InterPro"/>
</dbReference>
<dbReference type="Pfam" id="PF01251">
    <property type="entry name" value="Ribosomal_S7e"/>
    <property type="match status" value="1"/>
</dbReference>
<comment type="caution">
    <text evidence="5">The sequence shown here is derived from an EMBL/GenBank/DDBJ whole genome shotgun (WGS) entry which is preliminary data.</text>
</comment>
<dbReference type="EMBL" id="MCFE01000533">
    <property type="protein sequence ID" value="ORX88371.1"/>
    <property type="molecule type" value="Genomic_DNA"/>
</dbReference>
<evidence type="ECO:0000313" key="6">
    <source>
        <dbReference type="Proteomes" id="UP000193498"/>
    </source>
</evidence>
<keyword evidence="2" id="KW-0689">Ribosomal protein</keyword>
<gene>
    <name evidence="5" type="ORF">K493DRAFT_411044</name>
</gene>
<organism evidence="5 6">
    <name type="scientific">Basidiobolus meristosporus CBS 931.73</name>
    <dbReference type="NCBI Taxonomy" id="1314790"/>
    <lineage>
        <taxon>Eukaryota</taxon>
        <taxon>Fungi</taxon>
        <taxon>Fungi incertae sedis</taxon>
        <taxon>Zoopagomycota</taxon>
        <taxon>Entomophthoromycotina</taxon>
        <taxon>Basidiobolomycetes</taxon>
        <taxon>Basidiobolales</taxon>
        <taxon>Basidiobolaceae</taxon>
        <taxon>Basidiobolus</taxon>
    </lineage>
</organism>
<keyword evidence="4" id="KW-0732">Signal</keyword>
<reference evidence="5 6" key="1">
    <citation type="submission" date="2016-07" db="EMBL/GenBank/DDBJ databases">
        <title>Pervasive Adenine N6-methylation of Active Genes in Fungi.</title>
        <authorList>
            <consortium name="DOE Joint Genome Institute"/>
            <person name="Mondo S.J."/>
            <person name="Dannebaum R.O."/>
            <person name="Kuo R.C."/>
            <person name="Labutti K."/>
            <person name="Haridas S."/>
            <person name="Kuo A."/>
            <person name="Salamov A."/>
            <person name="Ahrendt S.R."/>
            <person name="Lipzen A."/>
            <person name="Sullivan W."/>
            <person name="Andreopoulos W.B."/>
            <person name="Clum A."/>
            <person name="Lindquist E."/>
            <person name="Daum C."/>
            <person name="Ramamoorthy G.K."/>
            <person name="Gryganskyi A."/>
            <person name="Culley D."/>
            <person name="Magnuson J.K."/>
            <person name="James T.Y."/>
            <person name="O'Malley M.A."/>
            <person name="Stajich J.E."/>
            <person name="Spatafora J.W."/>
            <person name="Visel A."/>
            <person name="Grigoriev I.V."/>
        </authorList>
    </citation>
    <scope>NUCLEOTIDE SEQUENCE [LARGE SCALE GENOMIC DNA]</scope>
    <source>
        <strain evidence="5 6">CBS 931.73</strain>
    </source>
</reference>
<dbReference type="InterPro" id="IPR000554">
    <property type="entry name" value="Ribosomal_eS7"/>
</dbReference>